<evidence type="ECO:0000256" key="5">
    <source>
        <dbReference type="ARBA" id="ARBA00022741"/>
    </source>
</evidence>
<gene>
    <name evidence="9" type="ORF">ACFPIE_16040</name>
</gene>
<keyword evidence="3" id="KW-0597">Phosphoprotein</keyword>
<reference evidence="10" key="1">
    <citation type="journal article" date="2019" name="Int. J. Syst. Evol. Microbiol.">
        <title>The Global Catalogue of Microorganisms (GCM) 10K type strain sequencing project: providing services to taxonomists for standard genome sequencing and annotation.</title>
        <authorList>
            <consortium name="The Broad Institute Genomics Platform"/>
            <consortium name="The Broad Institute Genome Sequencing Center for Infectious Disease"/>
            <person name="Wu L."/>
            <person name="Ma J."/>
        </authorList>
    </citation>
    <scope>NUCLEOTIDE SEQUENCE [LARGE SCALE GENOMIC DNA]</scope>
    <source>
        <strain evidence="10">JCM 12125</strain>
    </source>
</reference>
<dbReference type="SUPFAM" id="SSF55785">
    <property type="entry name" value="PYP-like sensor domain (PAS domain)"/>
    <property type="match status" value="1"/>
</dbReference>
<keyword evidence="6 9" id="KW-0418">Kinase</keyword>
<dbReference type="SMART" id="SM00387">
    <property type="entry name" value="HATPase_c"/>
    <property type="match status" value="1"/>
</dbReference>
<dbReference type="Proteomes" id="UP001596152">
    <property type="component" value="Unassembled WGS sequence"/>
</dbReference>
<dbReference type="GO" id="GO:0004673">
    <property type="term" value="F:protein histidine kinase activity"/>
    <property type="evidence" value="ECO:0007669"/>
    <property type="project" value="UniProtKB-EC"/>
</dbReference>
<dbReference type="PANTHER" id="PTHR41523">
    <property type="entry name" value="TWO-COMPONENT SYSTEM SENSOR PROTEIN"/>
    <property type="match status" value="1"/>
</dbReference>
<keyword evidence="7" id="KW-0067">ATP-binding</keyword>
<dbReference type="PANTHER" id="PTHR41523:SF8">
    <property type="entry name" value="ETHYLENE RESPONSE SENSOR PROTEIN"/>
    <property type="match status" value="1"/>
</dbReference>
<comment type="caution">
    <text evidence="9">The sequence shown here is derived from an EMBL/GenBank/DDBJ whole genome shotgun (WGS) entry which is preliminary data.</text>
</comment>
<comment type="catalytic activity">
    <reaction evidence="1">
        <text>ATP + protein L-histidine = ADP + protein N-phospho-L-histidine.</text>
        <dbReference type="EC" id="2.7.13.3"/>
    </reaction>
</comment>
<evidence type="ECO:0000256" key="3">
    <source>
        <dbReference type="ARBA" id="ARBA00022553"/>
    </source>
</evidence>
<evidence type="ECO:0000256" key="6">
    <source>
        <dbReference type="ARBA" id="ARBA00022777"/>
    </source>
</evidence>
<keyword evidence="5" id="KW-0547">Nucleotide-binding</keyword>
<dbReference type="EMBL" id="JBHSLF010000048">
    <property type="protein sequence ID" value="MFC5345426.1"/>
    <property type="molecule type" value="Genomic_DNA"/>
</dbReference>
<proteinExistence type="predicted"/>
<sequence>MPTSTVPVPVPDISMSLALSLINASVAPVLLLDGELEVVAASQSFLEDFDIDPNAIPGCRLADLGAGEWNVPQLWSLLRATAYGKADIRAYEMDLVLADRPPKHLIFHARRLSPGPDQGVRLLLTITDVTIPRAKDRQKDELIRQNALLYQEVQHRVANSLQIIASVLMQGVRTVGSDESRSHLRDAHQRILSVAAVQRHLAGSTTGDVELRAYFTDLCRSIGDSMIRDHNQLALTVSVDDSIASSGMSVSLGLIVTELVINGLKHAFPDDRNGDIVVDYHARGDGWILSVTDNGVGMPSGSQTVKPGLGTGIIQALAGQLGARVELADARPGTRVSIICLP</sequence>
<dbReference type="Pfam" id="PF02518">
    <property type="entry name" value="HATPase_c"/>
    <property type="match status" value="1"/>
</dbReference>
<dbReference type="InterPro" id="IPR011495">
    <property type="entry name" value="Sig_transdc_His_kin_sub2_dim/P"/>
</dbReference>
<protein>
    <recommendedName>
        <fullName evidence="2">histidine kinase</fullName>
        <ecNumber evidence="2">2.7.13.3</ecNumber>
    </recommendedName>
</protein>
<keyword evidence="10" id="KW-1185">Reference proteome</keyword>
<dbReference type="InterPro" id="IPR036890">
    <property type="entry name" value="HATPase_C_sf"/>
</dbReference>
<evidence type="ECO:0000256" key="2">
    <source>
        <dbReference type="ARBA" id="ARBA00012438"/>
    </source>
</evidence>
<accession>A0ABW0FVQ8</accession>
<evidence type="ECO:0000256" key="7">
    <source>
        <dbReference type="ARBA" id="ARBA00022840"/>
    </source>
</evidence>
<evidence type="ECO:0000256" key="4">
    <source>
        <dbReference type="ARBA" id="ARBA00022679"/>
    </source>
</evidence>
<dbReference type="InterPro" id="IPR003594">
    <property type="entry name" value="HATPase_dom"/>
</dbReference>
<dbReference type="Gene3D" id="3.30.565.10">
    <property type="entry name" value="Histidine kinase-like ATPase, C-terminal domain"/>
    <property type="match status" value="1"/>
</dbReference>
<dbReference type="EC" id="2.7.13.3" evidence="2"/>
<evidence type="ECO:0000256" key="1">
    <source>
        <dbReference type="ARBA" id="ARBA00000085"/>
    </source>
</evidence>
<dbReference type="SUPFAM" id="SSF55874">
    <property type="entry name" value="ATPase domain of HSP90 chaperone/DNA topoisomerase II/histidine kinase"/>
    <property type="match status" value="1"/>
</dbReference>
<feature type="domain" description="Histidine kinase/HSP90-like ATPase" evidence="8">
    <location>
        <begin position="247"/>
        <end position="342"/>
    </location>
</feature>
<evidence type="ECO:0000259" key="8">
    <source>
        <dbReference type="SMART" id="SM00387"/>
    </source>
</evidence>
<dbReference type="InterPro" id="IPR035965">
    <property type="entry name" value="PAS-like_dom_sf"/>
</dbReference>
<dbReference type="Pfam" id="PF07568">
    <property type="entry name" value="HisKA_2"/>
    <property type="match status" value="1"/>
</dbReference>
<keyword evidence="4 9" id="KW-0808">Transferase</keyword>
<evidence type="ECO:0000313" key="9">
    <source>
        <dbReference type="EMBL" id="MFC5345426.1"/>
    </source>
</evidence>
<evidence type="ECO:0000313" key="10">
    <source>
        <dbReference type="Proteomes" id="UP001596152"/>
    </source>
</evidence>
<name>A0ABW0FVQ8_9CAUL</name>
<dbReference type="RefSeq" id="WP_292078892.1">
    <property type="nucleotide sequence ID" value="NZ_CP169082.1"/>
</dbReference>
<organism evidence="9 10">
    <name type="scientific">Brevundimonas staleyi</name>
    <dbReference type="NCBI Taxonomy" id="74326"/>
    <lineage>
        <taxon>Bacteria</taxon>
        <taxon>Pseudomonadati</taxon>
        <taxon>Pseudomonadota</taxon>
        <taxon>Alphaproteobacteria</taxon>
        <taxon>Caulobacterales</taxon>
        <taxon>Caulobacteraceae</taxon>
        <taxon>Brevundimonas</taxon>
    </lineage>
</organism>